<keyword evidence="7" id="KW-0336">GPI-anchor</keyword>
<dbReference type="Pfam" id="PF05792">
    <property type="entry name" value="Candida_ALS"/>
    <property type="match status" value="1"/>
</dbReference>
<dbReference type="InterPro" id="IPR011252">
    <property type="entry name" value="Fibrogen-bd_dom1"/>
</dbReference>
<keyword evidence="4" id="KW-1003">Cell membrane</keyword>
<dbReference type="GO" id="GO:0098552">
    <property type="term" value="C:side of membrane"/>
    <property type="evidence" value="ECO:0007669"/>
    <property type="project" value="UniProtKB-KW"/>
</dbReference>
<evidence type="ECO:0000256" key="16">
    <source>
        <dbReference type="SAM" id="SignalP"/>
    </source>
</evidence>
<dbReference type="SUPFAM" id="SSF49401">
    <property type="entry name" value="Bacterial adhesins"/>
    <property type="match status" value="1"/>
</dbReference>
<dbReference type="InterPro" id="IPR008440">
    <property type="entry name" value="Agglutinin-like_ALS_rpt"/>
</dbReference>
<accession>A0A1E3QJ35</accession>
<keyword evidence="13" id="KW-1015">Disulfide bond</keyword>
<dbReference type="GO" id="GO:0044403">
    <property type="term" value="P:biological process involved in symbiotic interaction"/>
    <property type="evidence" value="ECO:0007669"/>
    <property type="project" value="UniProtKB-ARBA"/>
</dbReference>
<evidence type="ECO:0000313" key="19">
    <source>
        <dbReference type="Proteomes" id="UP000094336"/>
    </source>
</evidence>
<keyword evidence="5" id="KW-0134">Cell wall</keyword>
<protein>
    <recommendedName>
        <fullName evidence="17">Agglutinin-like protein N-terminal domain-containing protein</fullName>
    </recommendedName>
</protein>
<feature type="chain" id="PRO_5009134269" description="Agglutinin-like protein N-terminal domain-containing protein" evidence="16">
    <location>
        <begin position="21"/>
        <end position="434"/>
    </location>
</feature>
<dbReference type="SMART" id="SM01056">
    <property type="entry name" value="Candida_ALS_N"/>
    <property type="match status" value="1"/>
</dbReference>
<dbReference type="EMBL" id="KV454440">
    <property type="protein sequence ID" value="ODQ77464.1"/>
    <property type="molecule type" value="Genomic_DNA"/>
</dbReference>
<evidence type="ECO:0000256" key="6">
    <source>
        <dbReference type="ARBA" id="ARBA00022525"/>
    </source>
</evidence>
<keyword evidence="6" id="KW-0964">Secreted</keyword>
<evidence type="ECO:0000259" key="17">
    <source>
        <dbReference type="SMART" id="SM01056"/>
    </source>
</evidence>
<proteinExistence type="inferred from homology"/>
<keyword evidence="15" id="KW-0449">Lipoprotein</keyword>
<dbReference type="GeneID" id="30144539"/>
<evidence type="ECO:0000256" key="12">
    <source>
        <dbReference type="ARBA" id="ARBA00023136"/>
    </source>
</evidence>
<dbReference type="Gene3D" id="2.60.40.1280">
    <property type="match status" value="1"/>
</dbReference>
<dbReference type="AlphaFoldDB" id="A0A1E3QJ35"/>
<evidence type="ECO:0000256" key="9">
    <source>
        <dbReference type="ARBA" id="ARBA00022737"/>
    </source>
</evidence>
<evidence type="ECO:0000256" key="3">
    <source>
        <dbReference type="ARBA" id="ARBA00007021"/>
    </source>
</evidence>
<evidence type="ECO:0000256" key="11">
    <source>
        <dbReference type="ARBA" id="ARBA00023026"/>
    </source>
</evidence>
<reference evidence="19" key="1">
    <citation type="submission" date="2016-05" db="EMBL/GenBank/DDBJ databases">
        <title>Comparative genomics of biotechnologically important yeasts.</title>
        <authorList>
            <consortium name="DOE Joint Genome Institute"/>
            <person name="Riley R."/>
            <person name="Haridas S."/>
            <person name="Wolfe K.H."/>
            <person name="Lopes M.R."/>
            <person name="Hittinger C.T."/>
            <person name="Goker M."/>
            <person name="Salamov A."/>
            <person name="Wisecaver J."/>
            <person name="Long T.M."/>
            <person name="Aerts A.L."/>
            <person name="Barry K."/>
            <person name="Choi C."/>
            <person name="Clum A."/>
            <person name="Coughlan A.Y."/>
            <person name="Deshpande S."/>
            <person name="Douglass A.P."/>
            <person name="Hanson S.J."/>
            <person name="Klenk H.-P."/>
            <person name="Labutti K."/>
            <person name="Lapidus A."/>
            <person name="Lindquist E."/>
            <person name="Lipzen A."/>
            <person name="Meier-Kolthoff J.P."/>
            <person name="Ohm R.A."/>
            <person name="Otillar R.P."/>
            <person name="Pangilinan J."/>
            <person name="Peng Y."/>
            <person name="Rokas A."/>
            <person name="Rosa C.A."/>
            <person name="Scheuner C."/>
            <person name="Sibirny A.A."/>
            <person name="Slot J.C."/>
            <person name="Stielow J.B."/>
            <person name="Sun H."/>
            <person name="Kurtzman C.P."/>
            <person name="Blackwell M."/>
            <person name="Grigoriev I.V."/>
            <person name="Jeffries T.W."/>
        </authorList>
    </citation>
    <scope>NUCLEOTIDE SEQUENCE [LARGE SCALE GENOMIC DNA]</scope>
    <source>
        <strain evidence="19">NRRL Y-12698</strain>
    </source>
</reference>
<dbReference type="InterPro" id="IPR043063">
    <property type="entry name" value="Agglutinin-like_N_N2"/>
</dbReference>
<dbReference type="InterPro" id="IPR008966">
    <property type="entry name" value="Adhesion_dom_sf"/>
</dbReference>
<evidence type="ECO:0000256" key="14">
    <source>
        <dbReference type="ARBA" id="ARBA00023180"/>
    </source>
</evidence>
<dbReference type="PANTHER" id="PTHR33793:SF2">
    <property type="entry name" value="AGGLUTININ-LIKE PROTEIN 6"/>
    <property type="match status" value="1"/>
</dbReference>
<keyword evidence="14" id="KW-0325">Glycoprotein</keyword>
<dbReference type="RefSeq" id="XP_018982792.1">
    <property type="nucleotide sequence ID" value="XM_019126685.1"/>
</dbReference>
<keyword evidence="8 16" id="KW-0732">Signal</keyword>
<comment type="similarity">
    <text evidence="3">Belongs to the ALS family.</text>
</comment>
<dbReference type="Proteomes" id="UP000094336">
    <property type="component" value="Unassembled WGS sequence"/>
</dbReference>
<keyword evidence="11" id="KW-0843">Virulence</keyword>
<name>A0A1E3QJ35_9ASCO</name>
<evidence type="ECO:0000256" key="10">
    <source>
        <dbReference type="ARBA" id="ARBA00022889"/>
    </source>
</evidence>
<dbReference type="InterPro" id="IPR024672">
    <property type="entry name" value="Agglutinin-like_N"/>
</dbReference>
<gene>
    <name evidence="18" type="ORF">BABINDRAFT_10105</name>
</gene>
<dbReference type="GO" id="GO:0005886">
    <property type="term" value="C:plasma membrane"/>
    <property type="evidence" value="ECO:0007669"/>
    <property type="project" value="UniProtKB-SubCell"/>
</dbReference>
<evidence type="ECO:0000256" key="2">
    <source>
        <dbReference type="ARBA" id="ARBA00004609"/>
    </source>
</evidence>
<feature type="domain" description="Agglutinin-like protein N-terminal" evidence="17">
    <location>
        <begin position="55"/>
        <end position="299"/>
    </location>
</feature>
<evidence type="ECO:0000256" key="5">
    <source>
        <dbReference type="ARBA" id="ARBA00022512"/>
    </source>
</evidence>
<keyword evidence="19" id="KW-1185">Reference proteome</keyword>
<comment type="subcellular location">
    <subcellularLocation>
        <location evidence="2">Cell membrane</location>
        <topology evidence="2">Lipid-anchor</topology>
        <topology evidence="2">GPI-anchor</topology>
    </subcellularLocation>
    <subcellularLocation>
        <location evidence="1">Secreted</location>
        <location evidence="1">Cell wall</location>
    </subcellularLocation>
</comment>
<keyword evidence="10" id="KW-0130">Cell adhesion</keyword>
<keyword evidence="9" id="KW-0677">Repeat</keyword>
<evidence type="ECO:0000256" key="8">
    <source>
        <dbReference type="ARBA" id="ARBA00022729"/>
    </source>
</evidence>
<evidence type="ECO:0000256" key="1">
    <source>
        <dbReference type="ARBA" id="ARBA00004191"/>
    </source>
</evidence>
<dbReference type="STRING" id="984486.A0A1E3QJ35"/>
<evidence type="ECO:0000256" key="13">
    <source>
        <dbReference type="ARBA" id="ARBA00023157"/>
    </source>
</evidence>
<feature type="non-terminal residue" evidence="18">
    <location>
        <position position="434"/>
    </location>
</feature>
<dbReference type="Gene3D" id="2.60.40.2430">
    <property type="entry name" value="Agglutinin-like protein, N-terminal domain, N2 subdomain"/>
    <property type="match status" value="1"/>
</dbReference>
<dbReference type="GO" id="GO:0007155">
    <property type="term" value="P:cell adhesion"/>
    <property type="evidence" value="ECO:0007669"/>
    <property type="project" value="UniProtKB-KW"/>
</dbReference>
<evidence type="ECO:0000256" key="4">
    <source>
        <dbReference type="ARBA" id="ARBA00022475"/>
    </source>
</evidence>
<dbReference type="InterPro" id="IPR033504">
    <property type="entry name" value="ALS"/>
</dbReference>
<evidence type="ECO:0000256" key="7">
    <source>
        <dbReference type="ARBA" id="ARBA00022622"/>
    </source>
</evidence>
<evidence type="ECO:0000256" key="15">
    <source>
        <dbReference type="ARBA" id="ARBA00023288"/>
    </source>
</evidence>
<evidence type="ECO:0000313" key="18">
    <source>
        <dbReference type="EMBL" id="ODQ77464.1"/>
    </source>
</evidence>
<dbReference type="OrthoDB" id="3981162at2759"/>
<feature type="signal peptide" evidence="16">
    <location>
        <begin position="1"/>
        <end position="20"/>
    </location>
</feature>
<keyword evidence="12" id="KW-0472">Membrane</keyword>
<dbReference type="Pfam" id="PF11766">
    <property type="entry name" value="Candida_ALS_N"/>
    <property type="match status" value="1"/>
</dbReference>
<organism evidence="18 19">
    <name type="scientific">Babjeviella inositovora NRRL Y-12698</name>
    <dbReference type="NCBI Taxonomy" id="984486"/>
    <lineage>
        <taxon>Eukaryota</taxon>
        <taxon>Fungi</taxon>
        <taxon>Dikarya</taxon>
        <taxon>Ascomycota</taxon>
        <taxon>Saccharomycotina</taxon>
        <taxon>Pichiomycetes</taxon>
        <taxon>Serinales incertae sedis</taxon>
        <taxon>Babjeviella</taxon>
    </lineage>
</organism>
<sequence>MLSYLTTAVTAIFLLKAVAAASVSNAFSDLTLVQSIDLNNIGKDLPFNVWKATLDWDLPAGTQPGDTFSLTMPHTFRAVGSPGFDLVAGNVTYATCKSINGGLVLDHSTLTCTVTNAISTVVNVSGTLTFNFVFASGGSANSFELADAAFYQAGTNVITWTQDGGNALTTTVDFGTGGFSQKGNLNYYSRNLPDGTFQSYFLSHACPSSQLKQGFLSITDSTSRIICSEVSAWVTDEINTWEFPMQASQTPANFQIQCSPSQASVSYTGINPGYRVFLTTNMQQKAAAFVLDYFESYLCDDGETDSISLASTVIINDASSYSNGTADFEITTTSYWSNTFTSTTTLPFGSTDHTATVVVEIPFPTTETITITSTGTGSAETTVTAPFSSGATVITVTDILPSPSTETVTVTSTGTGSVETIVTAPFTSGATVIT</sequence>
<dbReference type="PANTHER" id="PTHR33793">
    <property type="entry name" value="ALPHA-AGGLUTININ"/>
    <property type="match status" value="1"/>
</dbReference>